<keyword evidence="3" id="KW-0143">Chaperone</keyword>
<comment type="subcellular location">
    <subcellularLocation>
        <location evidence="3">Mitochondrion inner membrane</location>
    </subcellularLocation>
</comment>
<organism evidence="4 5">
    <name type="scientific">Saccharomyces cerevisiae x Saccharomyces kudriavzevii (strain VIN7)</name>
    <name type="common">Yeast</name>
    <dbReference type="NCBI Taxonomy" id="1095631"/>
    <lineage>
        <taxon>Eukaryota</taxon>
        <taxon>Fungi</taxon>
        <taxon>Dikarya</taxon>
        <taxon>Ascomycota</taxon>
        <taxon>Saccharomycotina</taxon>
        <taxon>Saccharomycetes</taxon>
        <taxon>Saccharomycetales</taxon>
        <taxon>Saccharomycetaceae</taxon>
        <taxon>Saccharomyces</taxon>
    </lineage>
</organism>
<evidence type="ECO:0000256" key="2">
    <source>
        <dbReference type="ARBA" id="ARBA00023157"/>
    </source>
</evidence>
<dbReference type="PROSITE" id="PS51808">
    <property type="entry name" value="CHCH"/>
    <property type="match status" value="1"/>
</dbReference>
<keyword evidence="3" id="KW-0999">Mitochondrion inner membrane</keyword>
<comment type="caution">
    <text evidence="4">The sequence shown here is derived from an EMBL/GenBank/DDBJ whole genome shotgun (WGS) entry which is preliminary data.</text>
</comment>
<proteinExistence type="inferred from homology"/>
<sequence length="114" mass="13284">MEQNKDPQMISKHSSRLPIWVLSPREEQQARKNLKTETYKKCANFVQAMADCAKANGMKVFPTCDKQRDEMKSCLLFYQTDEKYLDGERDKIVLEKSTSLKSYVKNKALQNKLC</sequence>
<evidence type="ECO:0000313" key="4">
    <source>
        <dbReference type="EMBL" id="EHN06067.1"/>
    </source>
</evidence>
<dbReference type="HOGENOM" id="CLU_147575_0_0_1"/>
<accession>H0GJ14</accession>
<name>H0GJ14_SACCK</name>
<dbReference type="GO" id="GO:0005743">
    <property type="term" value="C:mitochondrial inner membrane"/>
    <property type="evidence" value="ECO:0007669"/>
    <property type="project" value="UniProtKB-SubCell"/>
</dbReference>
<comment type="similarity">
    <text evidence="1 3">Belongs to the CMC family.</text>
</comment>
<keyword evidence="3" id="KW-0496">Mitochondrion</keyword>
<comment type="function">
    <text evidence="3">Required for mitochondrial cytochrome c oxidase (COX) assembly and respiration.</text>
</comment>
<keyword evidence="3" id="KW-0472">Membrane</keyword>
<dbReference type="OrthoDB" id="6224010at2759"/>
<dbReference type="Pfam" id="PF08583">
    <property type="entry name" value="Cmc1"/>
    <property type="match status" value="1"/>
</dbReference>
<keyword evidence="5" id="KW-1185">Reference proteome</keyword>
<dbReference type="PhylomeDB" id="H0GJ14"/>
<reference evidence="4 5" key="1">
    <citation type="journal article" date="2012" name="FEMS Yeast Res.">
        <title>The genome sequence of the wine yeast VIN7 reveals an allotriploid hybrid genome with Saccharomyces cerevisiae and Saccharomyces kudriavzevii origins.</title>
        <authorList>
            <person name="Borneman A.R."/>
            <person name="Desany B.A."/>
            <person name="Riches D."/>
            <person name="Affourtit J.P."/>
            <person name="Forgan A.H."/>
            <person name="Pretorius I.S."/>
            <person name="Egholm M."/>
            <person name="Chambers P.J."/>
        </authorList>
    </citation>
    <scope>NUCLEOTIDE SEQUENCE [LARGE SCALE GENOMIC DNA]</scope>
    <source>
        <strain evidence="4 5">VIN7</strain>
    </source>
</reference>
<evidence type="ECO:0000256" key="1">
    <source>
        <dbReference type="ARBA" id="ARBA00007347"/>
    </source>
</evidence>
<protein>
    <recommendedName>
        <fullName evidence="3">COX assembly mitochondrial protein</fullName>
    </recommendedName>
</protein>
<gene>
    <name evidence="4" type="ORF">VIN7_2883</name>
</gene>
<evidence type="ECO:0000313" key="5">
    <source>
        <dbReference type="Proteomes" id="UP000009009"/>
    </source>
</evidence>
<evidence type="ECO:0000256" key="3">
    <source>
        <dbReference type="RuleBase" id="RU364104"/>
    </source>
</evidence>
<dbReference type="EMBL" id="AGVY01000038">
    <property type="protein sequence ID" value="EHN06067.1"/>
    <property type="molecule type" value="Genomic_DNA"/>
</dbReference>
<dbReference type="AlphaFoldDB" id="H0GJ14"/>
<dbReference type="InterPro" id="IPR013892">
    <property type="entry name" value="Cyt_c_biogenesis_Cmc1-like"/>
</dbReference>
<dbReference type="Proteomes" id="UP000009009">
    <property type="component" value="Unassembled WGS sequence"/>
</dbReference>
<keyword evidence="2" id="KW-1015">Disulfide bond</keyword>